<dbReference type="InterPro" id="IPR025398">
    <property type="entry name" value="DUF4371"/>
</dbReference>
<name>A0AAD4V3X0_PRUDU</name>
<keyword evidence="3" id="KW-1185">Reference proteome</keyword>
<dbReference type="EMBL" id="JAJFAZ020000007">
    <property type="protein sequence ID" value="KAI5318135.1"/>
    <property type="molecule type" value="Genomic_DNA"/>
</dbReference>
<organism evidence="2 3">
    <name type="scientific">Prunus dulcis</name>
    <name type="common">Almond</name>
    <name type="synonym">Amygdalus dulcis</name>
    <dbReference type="NCBI Taxonomy" id="3755"/>
    <lineage>
        <taxon>Eukaryota</taxon>
        <taxon>Viridiplantae</taxon>
        <taxon>Streptophyta</taxon>
        <taxon>Embryophyta</taxon>
        <taxon>Tracheophyta</taxon>
        <taxon>Spermatophyta</taxon>
        <taxon>Magnoliopsida</taxon>
        <taxon>eudicotyledons</taxon>
        <taxon>Gunneridae</taxon>
        <taxon>Pentapetalae</taxon>
        <taxon>rosids</taxon>
        <taxon>fabids</taxon>
        <taxon>Rosales</taxon>
        <taxon>Rosaceae</taxon>
        <taxon>Amygdaloideae</taxon>
        <taxon>Amygdaleae</taxon>
        <taxon>Prunus</taxon>
    </lineage>
</organism>
<dbReference type="InterPro" id="IPR055298">
    <property type="entry name" value="AtLOH3-like"/>
</dbReference>
<protein>
    <recommendedName>
        <fullName evidence="1">DUF4371 domain-containing protein</fullName>
    </recommendedName>
</protein>
<dbReference type="Proteomes" id="UP001054821">
    <property type="component" value="Chromosome 7"/>
</dbReference>
<dbReference type="PANTHER" id="PTHR11697">
    <property type="entry name" value="GENERAL TRANSCRIPTION FACTOR 2-RELATED ZINC FINGER PROTEIN"/>
    <property type="match status" value="1"/>
</dbReference>
<comment type="caution">
    <text evidence="2">The sequence shown here is derived from an EMBL/GenBank/DDBJ whole genome shotgun (WGS) entry which is preliminary data.</text>
</comment>
<accession>A0AAD4V3X0</accession>
<feature type="domain" description="DUF4371" evidence="1">
    <location>
        <begin position="3"/>
        <end position="175"/>
    </location>
</feature>
<dbReference type="Pfam" id="PF14291">
    <property type="entry name" value="DUF4371"/>
    <property type="match status" value="1"/>
</dbReference>
<evidence type="ECO:0000313" key="3">
    <source>
        <dbReference type="Proteomes" id="UP001054821"/>
    </source>
</evidence>
<gene>
    <name evidence="2" type="ORF">L3X38_037843</name>
</gene>
<evidence type="ECO:0000259" key="1">
    <source>
        <dbReference type="Pfam" id="PF14291"/>
    </source>
</evidence>
<dbReference type="AlphaFoldDB" id="A0AAD4V3X0"/>
<evidence type="ECO:0000313" key="2">
    <source>
        <dbReference type="EMBL" id="KAI5318135.1"/>
    </source>
</evidence>
<proteinExistence type="predicted"/>
<sequence>MLEVHLHHITIVSDSHDLMKSSEHIEKVIHKQPKDQILKNRLRLKATIESVRWLTFQACAFRGNDESIDSMNRGNFIELIKYTAQWNDKVAEVVLENAPRNAKYTAPSIQKQVLHILADKVINKIRDKVGESTYCILVDEAKDASNREQMAIVLRFVDKDGFVRERYDGSSNKRALVAASKDVALIWLFFSTLNSIINLITASPKRHGELQSTQEIDIARMVDVGERETVVETLIKDGASNSIRGEATGTFKAMTSYEFIFILNLLEKIMRLTDSLCRALQNKSQDILTAMNLVRSTKDVLQKLRLEGWDTFFEEVESFCKKHDIDMPDMNAPYNYKVGTRHSCQQRDDITIEHHYRVDLFNDTIDYQCEELNSRFIEGTMELLILSSALDPSDGFKSFKIDDICKLAEKFYPQDFTVKELRLLRQLNDKQQTAKSEWNGIMRTTLLLPLQYPLWVGQADCNPHCAAFPNLKGLDS</sequence>
<dbReference type="PANTHER" id="PTHR11697:SF230">
    <property type="entry name" value="ZINC FINGER, MYM DOMAIN CONTAINING 1"/>
    <property type="match status" value="1"/>
</dbReference>
<reference evidence="2 3" key="1">
    <citation type="journal article" date="2022" name="G3 (Bethesda)">
        <title>Whole-genome sequence and methylome profiling of the almond [Prunus dulcis (Mill.) D.A. Webb] cultivar 'Nonpareil'.</title>
        <authorList>
            <person name="D'Amico-Willman K.M."/>
            <person name="Ouma W.Z."/>
            <person name="Meulia T."/>
            <person name="Sideli G.M."/>
            <person name="Gradziel T.M."/>
            <person name="Fresnedo-Ramirez J."/>
        </authorList>
    </citation>
    <scope>NUCLEOTIDE SEQUENCE [LARGE SCALE GENOMIC DNA]</scope>
    <source>
        <strain evidence="2">Clone GOH B32 T37-40</strain>
    </source>
</reference>